<dbReference type="Proteomes" id="UP001219355">
    <property type="component" value="Chromosome 2"/>
</dbReference>
<name>A0AAF0DF61_9EURO</name>
<dbReference type="InterPro" id="IPR046896">
    <property type="entry name" value="Cup1-like_N"/>
</dbReference>
<keyword evidence="3" id="KW-1185">Reference proteome</keyword>
<organism evidence="2 3">
    <name type="scientific">Emydomyces testavorans</name>
    <dbReference type="NCBI Taxonomy" id="2070801"/>
    <lineage>
        <taxon>Eukaryota</taxon>
        <taxon>Fungi</taxon>
        <taxon>Dikarya</taxon>
        <taxon>Ascomycota</taxon>
        <taxon>Pezizomycotina</taxon>
        <taxon>Eurotiomycetes</taxon>
        <taxon>Eurotiomycetidae</taxon>
        <taxon>Onygenales</taxon>
        <taxon>Nannizziopsiaceae</taxon>
        <taxon>Emydomyces</taxon>
    </lineage>
</organism>
<feature type="domain" description="LYR motif-containing protein Cup1-like N-terminal" evidence="1">
    <location>
        <begin position="17"/>
        <end position="106"/>
    </location>
</feature>
<accession>A0AAF0DF61</accession>
<dbReference type="CDD" id="cd20273">
    <property type="entry name" value="Complex1_LYR_unchar"/>
    <property type="match status" value="1"/>
</dbReference>
<gene>
    <name evidence="2" type="ORF">PRK78_002478</name>
</gene>
<dbReference type="EMBL" id="CP120628">
    <property type="protein sequence ID" value="WEW57019.1"/>
    <property type="molecule type" value="Genomic_DNA"/>
</dbReference>
<dbReference type="Pfam" id="PF20263">
    <property type="entry name" value="LYRM2-like"/>
    <property type="match status" value="1"/>
</dbReference>
<reference evidence="2" key="1">
    <citation type="submission" date="2023-03" db="EMBL/GenBank/DDBJ databases">
        <title>Emydomyces testavorans Genome Sequence.</title>
        <authorList>
            <person name="Hoyer L."/>
        </authorList>
    </citation>
    <scope>NUCLEOTIDE SEQUENCE</scope>
    <source>
        <strain evidence="2">16-2883</strain>
    </source>
</reference>
<dbReference type="AlphaFoldDB" id="A0AAF0DF61"/>
<evidence type="ECO:0000259" key="1">
    <source>
        <dbReference type="Pfam" id="PF20263"/>
    </source>
</evidence>
<sequence length="329" mass="38186">MATPSMLASRSTPWRHLYRSLLRECTYLPDPIATDYMRHYIRSGFRESVSTARIKGLKPIEEFHLHRRFRKLLSLLHRANDGYLKPLERVLLLSYGRIGKRRRELMRPLLSSEKGIPTFNDDWKPPSTLLALVKDQSRQGTVTALKIRRHIKVFEPPIPKENIWGRPTPFKRRVNIRRDWYGSLMESVLPMLPEQEWGILQDLATGRAPWTPPDRRKAPKVPEQDTLLTPEFLVLGPTKGPTFAAYLKGRPHHITRKLMENLWKTVCTLTPKMTWDKTRNKWNIQWGIVDAPRRLSSRKVDPTEGLGLFQGVNPDTGLIVTANRKRVAV</sequence>
<protein>
    <recommendedName>
        <fullName evidence="1">LYR motif-containing protein Cup1-like N-terminal domain-containing protein</fullName>
    </recommendedName>
</protein>
<evidence type="ECO:0000313" key="2">
    <source>
        <dbReference type="EMBL" id="WEW57019.1"/>
    </source>
</evidence>
<proteinExistence type="predicted"/>
<evidence type="ECO:0000313" key="3">
    <source>
        <dbReference type="Proteomes" id="UP001219355"/>
    </source>
</evidence>